<keyword evidence="2" id="KW-0547">Nucleotide-binding</keyword>
<evidence type="ECO:0000313" key="8">
    <source>
        <dbReference type="EMBL" id="KAG5522712.1"/>
    </source>
</evidence>
<evidence type="ECO:0000313" key="9">
    <source>
        <dbReference type="Proteomes" id="UP000823749"/>
    </source>
</evidence>
<feature type="coiled-coil region" evidence="5">
    <location>
        <begin position="99"/>
        <end position="126"/>
    </location>
</feature>
<evidence type="ECO:0000256" key="5">
    <source>
        <dbReference type="SAM" id="Coils"/>
    </source>
</evidence>
<keyword evidence="3" id="KW-0611">Plant defense</keyword>
<feature type="region of interest" description="Disordered" evidence="6">
    <location>
        <begin position="134"/>
        <end position="180"/>
    </location>
</feature>
<dbReference type="Pfam" id="PF18052">
    <property type="entry name" value="Rx_N"/>
    <property type="match status" value="1"/>
</dbReference>
<keyword evidence="1" id="KW-0677">Repeat</keyword>
<name>A0AAV6I2R6_9ERIC</name>
<dbReference type="InterPro" id="IPR041118">
    <property type="entry name" value="Rx_N"/>
</dbReference>
<dbReference type="GO" id="GO:0005524">
    <property type="term" value="F:ATP binding"/>
    <property type="evidence" value="ECO:0007669"/>
    <property type="project" value="UniProtKB-KW"/>
</dbReference>
<dbReference type="CDD" id="cd14798">
    <property type="entry name" value="RX-CC_like"/>
    <property type="match status" value="1"/>
</dbReference>
<protein>
    <recommendedName>
        <fullName evidence="7">Disease resistance N-terminal domain-containing protein</fullName>
    </recommendedName>
</protein>
<keyword evidence="4" id="KW-0067">ATP-binding</keyword>
<comment type="caution">
    <text evidence="8">The sequence shown here is derived from an EMBL/GenBank/DDBJ whole genome shotgun (WGS) entry which is preliminary data.</text>
</comment>
<dbReference type="EMBL" id="JACTNZ010000012">
    <property type="protein sequence ID" value="KAG5522712.1"/>
    <property type="molecule type" value="Genomic_DNA"/>
</dbReference>
<proteinExistence type="predicted"/>
<evidence type="ECO:0000256" key="2">
    <source>
        <dbReference type="ARBA" id="ARBA00022741"/>
    </source>
</evidence>
<dbReference type="GO" id="GO:0006952">
    <property type="term" value="P:defense response"/>
    <property type="evidence" value="ECO:0007669"/>
    <property type="project" value="UniProtKB-KW"/>
</dbReference>
<dbReference type="Proteomes" id="UP000823749">
    <property type="component" value="Chromosome 12"/>
</dbReference>
<accession>A0AAV6I2R6</accession>
<keyword evidence="5" id="KW-0175">Coiled coil</keyword>
<dbReference type="Gene3D" id="1.20.5.4130">
    <property type="match status" value="1"/>
</dbReference>
<evidence type="ECO:0000259" key="7">
    <source>
        <dbReference type="Pfam" id="PF18052"/>
    </source>
</evidence>
<reference evidence="8" key="1">
    <citation type="submission" date="2020-08" db="EMBL/GenBank/DDBJ databases">
        <title>Plant Genome Project.</title>
        <authorList>
            <person name="Zhang R.-G."/>
        </authorList>
    </citation>
    <scope>NUCLEOTIDE SEQUENCE</scope>
    <source>
        <strain evidence="8">WSP0</strain>
        <tissue evidence="8">Leaf</tissue>
    </source>
</reference>
<organism evidence="8 9">
    <name type="scientific">Rhododendron griersonianum</name>
    <dbReference type="NCBI Taxonomy" id="479676"/>
    <lineage>
        <taxon>Eukaryota</taxon>
        <taxon>Viridiplantae</taxon>
        <taxon>Streptophyta</taxon>
        <taxon>Embryophyta</taxon>
        <taxon>Tracheophyta</taxon>
        <taxon>Spermatophyta</taxon>
        <taxon>Magnoliopsida</taxon>
        <taxon>eudicotyledons</taxon>
        <taxon>Gunneridae</taxon>
        <taxon>Pentapetalae</taxon>
        <taxon>asterids</taxon>
        <taxon>Ericales</taxon>
        <taxon>Ericaceae</taxon>
        <taxon>Ericoideae</taxon>
        <taxon>Rhodoreae</taxon>
        <taxon>Rhododendron</taxon>
    </lineage>
</organism>
<evidence type="ECO:0000256" key="3">
    <source>
        <dbReference type="ARBA" id="ARBA00022821"/>
    </source>
</evidence>
<evidence type="ECO:0000256" key="6">
    <source>
        <dbReference type="SAM" id="MobiDB-lite"/>
    </source>
</evidence>
<dbReference type="InterPro" id="IPR038005">
    <property type="entry name" value="RX-like_CC"/>
</dbReference>
<sequence length="192" mass="21782">MGDTAVDFFLKTLQQLITSSNLGVIIDEKHQLQSLEEEIKYLRGFLKITEKKRNEHSEVMKLVTQIRDVVSEAENIVELFVALAFKADHASDSLREHDQDQLSLDLESVKKEIKTLTTEVKQIYDNNMYDMNGATVKKPKHSSSGSGEPGQIVGKPKLSPTNRYIHTSDSKQDNKQAISDPQFKVHLHSIYI</sequence>
<evidence type="ECO:0000256" key="1">
    <source>
        <dbReference type="ARBA" id="ARBA00022737"/>
    </source>
</evidence>
<keyword evidence="9" id="KW-1185">Reference proteome</keyword>
<dbReference type="AlphaFoldDB" id="A0AAV6I2R6"/>
<evidence type="ECO:0000256" key="4">
    <source>
        <dbReference type="ARBA" id="ARBA00022840"/>
    </source>
</evidence>
<gene>
    <name evidence="8" type="ORF">RHGRI_034753</name>
</gene>
<feature type="domain" description="Disease resistance N-terminal" evidence="7">
    <location>
        <begin position="5"/>
        <end position="89"/>
    </location>
</feature>